<name>A0A9P9ILK9_9PLEO</name>
<organism evidence="1 2">
    <name type="scientific">Dendryphion nanum</name>
    <dbReference type="NCBI Taxonomy" id="256645"/>
    <lineage>
        <taxon>Eukaryota</taxon>
        <taxon>Fungi</taxon>
        <taxon>Dikarya</taxon>
        <taxon>Ascomycota</taxon>
        <taxon>Pezizomycotina</taxon>
        <taxon>Dothideomycetes</taxon>
        <taxon>Pleosporomycetidae</taxon>
        <taxon>Pleosporales</taxon>
        <taxon>Torulaceae</taxon>
        <taxon>Dendryphion</taxon>
    </lineage>
</organism>
<evidence type="ECO:0000313" key="2">
    <source>
        <dbReference type="Proteomes" id="UP000700596"/>
    </source>
</evidence>
<dbReference type="Proteomes" id="UP000700596">
    <property type="component" value="Unassembled WGS sequence"/>
</dbReference>
<accession>A0A9P9ILK9</accession>
<protein>
    <submittedName>
        <fullName evidence="1">Uncharacterized protein</fullName>
    </submittedName>
</protein>
<reference evidence="1" key="1">
    <citation type="journal article" date="2021" name="Nat. Commun.">
        <title>Genetic determinants of endophytism in the Arabidopsis root mycobiome.</title>
        <authorList>
            <person name="Mesny F."/>
            <person name="Miyauchi S."/>
            <person name="Thiergart T."/>
            <person name="Pickel B."/>
            <person name="Atanasova L."/>
            <person name="Karlsson M."/>
            <person name="Huettel B."/>
            <person name="Barry K.W."/>
            <person name="Haridas S."/>
            <person name="Chen C."/>
            <person name="Bauer D."/>
            <person name="Andreopoulos W."/>
            <person name="Pangilinan J."/>
            <person name="LaButti K."/>
            <person name="Riley R."/>
            <person name="Lipzen A."/>
            <person name="Clum A."/>
            <person name="Drula E."/>
            <person name="Henrissat B."/>
            <person name="Kohler A."/>
            <person name="Grigoriev I.V."/>
            <person name="Martin F.M."/>
            <person name="Hacquard S."/>
        </authorList>
    </citation>
    <scope>NUCLEOTIDE SEQUENCE</scope>
    <source>
        <strain evidence="1">MPI-CAGE-CH-0243</strain>
    </source>
</reference>
<comment type="caution">
    <text evidence="1">The sequence shown here is derived from an EMBL/GenBank/DDBJ whole genome shotgun (WGS) entry which is preliminary data.</text>
</comment>
<keyword evidence="2" id="KW-1185">Reference proteome</keyword>
<sequence length="119" mass="13168">MLLAWMTLSFGGTNRLCLISLPSFTHLTSGFCSRDCVLFVPILFTHAPSGPISEYRTAHLFSYALGLGSPFLGLTKCVNFQSHNFPLRILSRFFIGSLLSIPSLFKSLMPLQPNLEIQG</sequence>
<gene>
    <name evidence="1" type="ORF">B0J11DRAFT_321393</name>
</gene>
<dbReference type="AlphaFoldDB" id="A0A9P9ILK9"/>
<dbReference type="EMBL" id="JAGMWT010000008">
    <property type="protein sequence ID" value="KAH7123784.1"/>
    <property type="molecule type" value="Genomic_DNA"/>
</dbReference>
<evidence type="ECO:0000313" key="1">
    <source>
        <dbReference type="EMBL" id="KAH7123784.1"/>
    </source>
</evidence>
<proteinExistence type="predicted"/>